<proteinExistence type="predicted"/>
<keyword evidence="2" id="KW-1185">Reference proteome</keyword>
<sequence>MQADTAGQVLTALPNLETLILIEMPKLRSLSTGSVLGPDETGPGNLNQLLHFSPGGTARLCSYISSIHQDPM</sequence>
<gene>
    <name evidence="1" type="ORF">V6N12_016116</name>
</gene>
<protein>
    <submittedName>
        <fullName evidence="1">Uncharacterized protein</fullName>
    </submittedName>
</protein>
<dbReference type="EMBL" id="JBBPBM010000062">
    <property type="protein sequence ID" value="KAK8515810.1"/>
    <property type="molecule type" value="Genomic_DNA"/>
</dbReference>
<name>A0ABR2C8S9_9ROSI</name>
<evidence type="ECO:0000313" key="2">
    <source>
        <dbReference type="Proteomes" id="UP001472677"/>
    </source>
</evidence>
<accession>A0ABR2C8S9</accession>
<comment type="caution">
    <text evidence="1">The sequence shown here is derived from an EMBL/GenBank/DDBJ whole genome shotgun (WGS) entry which is preliminary data.</text>
</comment>
<dbReference type="Proteomes" id="UP001472677">
    <property type="component" value="Unassembled WGS sequence"/>
</dbReference>
<evidence type="ECO:0000313" key="1">
    <source>
        <dbReference type="EMBL" id="KAK8515810.1"/>
    </source>
</evidence>
<organism evidence="1 2">
    <name type="scientific">Hibiscus sabdariffa</name>
    <name type="common">roselle</name>
    <dbReference type="NCBI Taxonomy" id="183260"/>
    <lineage>
        <taxon>Eukaryota</taxon>
        <taxon>Viridiplantae</taxon>
        <taxon>Streptophyta</taxon>
        <taxon>Embryophyta</taxon>
        <taxon>Tracheophyta</taxon>
        <taxon>Spermatophyta</taxon>
        <taxon>Magnoliopsida</taxon>
        <taxon>eudicotyledons</taxon>
        <taxon>Gunneridae</taxon>
        <taxon>Pentapetalae</taxon>
        <taxon>rosids</taxon>
        <taxon>malvids</taxon>
        <taxon>Malvales</taxon>
        <taxon>Malvaceae</taxon>
        <taxon>Malvoideae</taxon>
        <taxon>Hibiscus</taxon>
    </lineage>
</organism>
<reference evidence="1 2" key="1">
    <citation type="journal article" date="2024" name="G3 (Bethesda)">
        <title>Genome assembly of Hibiscus sabdariffa L. provides insights into metabolisms of medicinal natural products.</title>
        <authorList>
            <person name="Kim T."/>
        </authorList>
    </citation>
    <scope>NUCLEOTIDE SEQUENCE [LARGE SCALE GENOMIC DNA]</scope>
    <source>
        <strain evidence="1">TK-2024</strain>
        <tissue evidence="1">Old leaves</tissue>
    </source>
</reference>